<accession>A0A2J7ZHQ6</accession>
<keyword evidence="2" id="KW-0143">Chaperone</keyword>
<dbReference type="EMBL" id="PGGS01002133">
    <property type="protein sequence ID" value="PNG99800.1"/>
    <property type="molecule type" value="Genomic_DNA"/>
</dbReference>
<comment type="similarity">
    <text evidence="1">Belongs to the heat shock protein 90 family.</text>
</comment>
<comment type="caution">
    <text evidence="4">The sequence shown here is derived from an EMBL/GenBank/DDBJ whole genome shotgun (WGS) entry which is preliminary data.</text>
</comment>
<evidence type="ECO:0000256" key="1">
    <source>
        <dbReference type="ARBA" id="ARBA00008239"/>
    </source>
</evidence>
<dbReference type="InterPro" id="IPR001404">
    <property type="entry name" value="Hsp90_fam"/>
</dbReference>
<dbReference type="GO" id="GO:0051082">
    <property type="term" value="F:unfolded protein binding"/>
    <property type="evidence" value="ECO:0007669"/>
    <property type="project" value="InterPro"/>
</dbReference>
<keyword evidence="4" id="KW-0346">Stress response</keyword>
<dbReference type="InterPro" id="IPR037196">
    <property type="entry name" value="HSP90_C"/>
</dbReference>
<sequence>DRDEDRAGDLAELLYETALITSGFQVESPKDYAAKVFTLMKIALGYDILSEADAASAEAAEAEAAAAEAEAASAAPRAAKPKASAAPPRAKAVEVDAEVVEEDPWRK</sequence>
<evidence type="ECO:0000256" key="3">
    <source>
        <dbReference type="SAM" id="MobiDB-lite"/>
    </source>
</evidence>
<organism evidence="4 5">
    <name type="scientific">Tetrabaena socialis</name>
    <dbReference type="NCBI Taxonomy" id="47790"/>
    <lineage>
        <taxon>Eukaryota</taxon>
        <taxon>Viridiplantae</taxon>
        <taxon>Chlorophyta</taxon>
        <taxon>core chlorophytes</taxon>
        <taxon>Chlorophyceae</taxon>
        <taxon>CS clade</taxon>
        <taxon>Chlamydomonadales</taxon>
        <taxon>Tetrabaenaceae</taxon>
        <taxon>Tetrabaena</taxon>
    </lineage>
</organism>
<feature type="region of interest" description="Disordered" evidence="3">
    <location>
        <begin position="59"/>
        <end position="107"/>
    </location>
</feature>
<reference evidence="4 5" key="1">
    <citation type="journal article" date="2017" name="Mol. Biol. Evol.">
        <title>The 4-celled Tetrabaena socialis nuclear genome reveals the essential components for genetic control of cell number at the origin of multicellularity in the volvocine lineage.</title>
        <authorList>
            <person name="Featherston J."/>
            <person name="Arakaki Y."/>
            <person name="Hanschen E.R."/>
            <person name="Ferris P.J."/>
            <person name="Michod R.E."/>
            <person name="Olson B.J.S.C."/>
            <person name="Nozaki H."/>
            <person name="Durand P.M."/>
        </authorList>
    </citation>
    <scope>NUCLEOTIDE SEQUENCE [LARGE SCALE GENOMIC DNA]</scope>
    <source>
        <strain evidence="4 5">NIES-571</strain>
    </source>
</reference>
<feature type="non-terminal residue" evidence="4">
    <location>
        <position position="1"/>
    </location>
</feature>
<dbReference type="OrthoDB" id="28737at2759"/>
<dbReference type="Proteomes" id="UP000236333">
    <property type="component" value="Unassembled WGS sequence"/>
</dbReference>
<dbReference type="Gene3D" id="1.20.120.790">
    <property type="entry name" value="Heat shock protein 90, C-terminal domain"/>
    <property type="match status" value="1"/>
</dbReference>
<evidence type="ECO:0000313" key="4">
    <source>
        <dbReference type="EMBL" id="PNG99800.1"/>
    </source>
</evidence>
<dbReference type="GO" id="GO:0005524">
    <property type="term" value="F:ATP binding"/>
    <property type="evidence" value="ECO:0007669"/>
    <property type="project" value="InterPro"/>
</dbReference>
<gene>
    <name evidence="4" type="ORF">TSOC_014419</name>
</gene>
<keyword evidence="5" id="KW-1185">Reference proteome</keyword>
<feature type="compositionally biased region" description="Low complexity" evidence="3">
    <location>
        <begin position="59"/>
        <end position="90"/>
    </location>
</feature>
<proteinExistence type="inferred from homology"/>
<dbReference type="GO" id="GO:0016887">
    <property type="term" value="F:ATP hydrolysis activity"/>
    <property type="evidence" value="ECO:0007669"/>
    <property type="project" value="InterPro"/>
</dbReference>
<feature type="compositionally biased region" description="Acidic residues" evidence="3">
    <location>
        <begin position="95"/>
        <end position="107"/>
    </location>
</feature>
<dbReference type="AlphaFoldDB" id="A0A2J7ZHQ6"/>
<name>A0A2J7ZHQ6_9CHLO</name>
<evidence type="ECO:0000256" key="2">
    <source>
        <dbReference type="ARBA" id="ARBA00023186"/>
    </source>
</evidence>
<dbReference type="Pfam" id="PF00183">
    <property type="entry name" value="HSP90"/>
    <property type="match status" value="1"/>
</dbReference>
<dbReference type="GO" id="GO:0140662">
    <property type="term" value="F:ATP-dependent protein folding chaperone"/>
    <property type="evidence" value="ECO:0007669"/>
    <property type="project" value="InterPro"/>
</dbReference>
<dbReference type="SUPFAM" id="SSF110942">
    <property type="entry name" value="HSP90 C-terminal domain"/>
    <property type="match status" value="1"/>
</dbReference>
<protein>
    <submittedName>
        <fullName evidence="4">Heat shock protein HSP 90-alpha</fullName>
    </submittedName>
</protein>
<evidence type="ECO:0000313" key="5">
    <source>
        <dbReference type="Proteomes" id="UP000236333"/>
    </source>
</evidence>